<dbReference type="Proteomes" id="UP000018948">
    <property type="component" value="Unassembled WGS sequence"/>
</dbReference>
<evidence type="ECO:0000313" key="2">
    <source>
        <dbReference type="Proteomes" id="UP000018948"/>
    </source>
</evidence>
<dbReference type="EMBL" id="ANIY01000532">
    <property type="protein sequence ID" value="ETP52552.1"/>
    <property type="molecule type" value="Genomic_DNA"/>
</dbReference>
<dbReference type="AlphaFoldDB" id="W2ZYU2"/>
<name>W2ZYU2_PHYNI</name>
<sequence length="59" mass="7338">MNNDVRRLRNWTMKRGTLLRICWIAMMNPQLRRSAKTERHHSLFIRWTKNHYLLKRKCG</sequence>
<comment type="caution">
    <text evidence="1">The sequence shown here is derived from an EMBL/GenBank/DDBJ whole genome shotgun (WGS) entry which is preliminary data.</text>
</comment>
<reference evidence="1 2" key="1">
    <citation type="submission" date="2013-11" db="EMBL/GenBank/DDBJ databases">
        <title>The Genome Sequence of Phytophthora parasitica P10297.</title>
        <authorList>
            <consortium name="The Broad Institute Genomics Platform"/>
            <person name="Russ C."/>
            <person name="Tyler B."/>
            <person name="Panabieres F."/>
            <person name="Shan W."/>
            <person name="Tripathy S."/>
            <person name="Grunwald N."/>
            <person name="Machado M."/>
            <person name="Johnson C.S."/>
            <person name="Walker B."/>
            <person name="Young S.K."/>
            <person name="Zeng Q."/>
            <person name="Gargeya S."/>
            <person name="Fitzgerald M."/>
            <person name="Haas B."/>
            <person name="Abouelleil A."/>
            <person name="Allen A.W."/>
            <person name="Alvarado L."/>
            <person name="Arachchi H.M."/>
            <person name="Berlin A.M."/>
            <person name="Chapman S.B."/>
            <person name="Gainer-Dewar J."/>
            <person name="Goldberg J."/>
            <person name="Griggs A."/>
            <person name="Gujja S."/>
            <person name="Hansen M."/>
            <person name="Howarth C."/>
            <person name="Imamovic A."/>
            <person name="Ireland A."/>
            <person name="Larimer J."/>
            <person name="McCowan C."/>
            <person name="Murphy C."/>
            <person name="Pearson M."/>
            <person name="Poon T.W."/>
            <person name="Priest M."/>
            <person name="Roberts A."/>
            <person name="Saif S."/>
            <person name="Shea T."/>
            <person name="Sisk P."/>
            <person name="Sykes S."/>
            <person name="Wortman J."/>
            <person name="Nusbaum C."/>
            <person name="Birren B."/>
        </authorList>
    </citation>
    <scope>NUCLEOTIDE SEQUENCE [LARGE SCALE GENOMIC DNA]</scope>
    <source>
        <strain evidence="1 2">P10297</strain>
    </source>
</reference>
<gene>
    <name evidence="1" type="ORF">F442_02468</name>
</gene>
<proteinExistence type="predicted"/>
<protein>
    <submittedName>
        <fullName evidence="1">Uncharacterized protein</fullName>
    </submittedName>
</protein>
<organism evidence="1 2">
    <name type="scientific">Phytophthora nicotianae P10297</name>
    <dbReference type="NCBI Taxonomy" id="1317064"/>
    <lineage>
        <taxon>Eukaryota</taxon>
        <taxon>Sar</taxon>
        <taxon>Stramenopiles</taxon>
        <taxon>Oomycota</taxon>
        <taxon>Peronosporomycetes</taxon>
        <taxon>Peronosporales</taxon>
        <taxon>Peronosporaceae</taxon>
        <taxon>Phytophthora</taxon>
    </lineage>
</organism>
<accession>W2ZYU2</accession>
<evidence type="ECO:0000313" key="1">
    <source>
        <dbReference type="EMBL" id="ETP52552.1"/>
    </source>
</evidence>